<accession>A0A7G2CJA8</accession>
<protein>
    <recommendedName>
        <fullName evidence="5">Transmembrane protein</fullName>
    </recommendedName>
</protein>
<keyword evidence="2" id="KW-0812">Transmembrane</keyword>
<feature type="region of interest" description="Disordered" evidence="1">
    <location>
        <begin position="53"/>
        <end position="111"/>
    </location>
</feature>
<keyword evidence="2" id="KW-1133">Transmembrane helix</keyword>
<dbReference type="EMBL" id="LR877156">
    <property type="protein sequence ID" value="CAD2219021.1"/>
    <property type="molecule type" value="Genomic_DNA"/>
</dbReference>
<evidence type="ECO:0000313" key="3">
    <source>
        <dbReference type="EMBL" id="CAD2219021.1"/>
    </source>
</evidence>
<feature type="compositionally biased region" description="Polar residues" evidence="1">
    <location>
        <begin position="67"/>
        <end position="97"/>
    </location>
</feature>
<organism evidence="3 4">
    <name type="scientific">Angomonas deanei</name>
    <dbReference type="NCBI Taxonomy" id="59799"/>
    <lineage>
        <taxon>Eukaryota</taxon>
        <taxon>Discoba</taxon>
        <taxon>Euglenozoa</taxon>
        <taxon>Kinetoplastea</taxon>
        <taxon>Metakinetoplastina</taxon>
        <taxon>Trypanosomatida</taxon>
        <taxon>Trypanosomatidae</taxon>
        <taxon>Strigomonadinae</taxon>
        <taxon>Angomonas</taxon>
    </lineage>
</organism>
<keyword evidence="4" id="KW-1185">Reference proteome</keyword>
<dbReference type="VEuPathDB" id="TriTrypDB:ADEAN_000651400"/>
<evidence type="ECO:0000256" key="2">
    <source>
        <dbReference type="SAM" id="Phobius"/>
    </source>
</evidence>
<gene>
    <name evidence="3" type="ORF">ADEAN_000651400</name>
</gene>
<evidence type="ECO:0000256" key="1">
    <source>
        <dbReference type="SAM" id="MobiDB-lite"/>
    </source>
</evidence>
<evidence type="ECO:0008006" key="5">
    <source>
        <dbReference type="Google" id="ProtNLM"/>
    </source>
</evidence>
<sequence length="111" mass="12077">MSNLTNQTDVPRSISESVSHVSLVSVFGGFLIFALFTVGSVFLVNWFMGRRGSADGDEEQGEELSTLVPSSSNRETTQSDVPSGVSSEGNASRQRFLQQRREAAQKQYGTV</sequence>
<keyword evidence="2" id="KW-0472">Membrane</keyword>
<proteinExistence type="predicted"/>
<dbReference type="Proteomes" id="UP000515908">
    <property type="component" value="Chromosome 12"/>
</dbReference>
<dbReference type="OrthoDB" id="244802at2759"/>
<evidence type="ECO:0000313" key="4">
    <source>
        <dbReference type="Proteomes" id="UP000515908"/>
    </source>
</evidence>
<dbReference type="AlphaFoldDB" id="A0A7G2CJA8"/>
<feature type="transmembrane region" description="Helical" evidence="2">
    <location>
        <begin position="20"/>
        <end position="44"/>
    </location>
</feature>
<reference evidence="3 4" key="1">
    <citation type="submission" date="2020-08" db="EMBL/GenBank/DDBJ databases">
        <authorList>
            <person name="Newling K."/>
            <person name="Davey J."/>
            <person name="Forrester S."/>
        </authorList>
    </citation>
    <scope>NUCLEOTIDE SEQUENCE [LARGE SCALE GENOMIC DNA]</scope>
    <source>
        <strain evidence="4">Crithidia deanei Carvalho (ATCC PRA-265)</strain>
    </source>
</reference>
<name>A0A7G2CJA8_9TRYP</name>